<dbReference type="EMBL" id="JAHIBW010000029">
    <property type="protein sequence ID" value="KAG7296411.1"/>
    <property type="molecule type" value="Genomic_DNA"/>
</dbReference>
<sequence length="52" mass="5176">MHHQRTSEKQWAAATAAAQGMTGARDASGAARLRVRSKRVGEPGGGGGGGGD</sequence>
<name>A0ABQ7PTV0_PLUXY</name>
<evidence type="ECO:0000313" key="3">
    <source>
        <dbReference type="Proteomes" id="UP000823941"/>
    </source>
</evidence>
<evidence type="ECO:0000313" key="2">
    <source>
        <dbReference type="EMBL" id="KAG7296411.1"/>
    </source>
</evidence>
<dbReference type="Proteomes" id="UP000823941">
    <property type="component" value="Chromosome 29"/>
</dbReference>
<feature type="region of interest" description="Disordered" evidence="1">
    <location>
        <begin position="1"/>
        <end position="52"/>
    </location>
</feature>
<evidence type="ECO:0000256" key="1">
    <source>
        <dbReference type="SAM" id="MobiDB-lite"/>
    </source>
</evidence>
<accession>A0ABQ7PTV0</accession>
<protein>
    <submittedName>
        <fullName evidence="2">Uncharacterized protein</fullName>
    </submittedName>
</protein>
<organism evidence="2 3">
    <name type="scientific">Plutella xylostella</name>
    <name type="common">Diamondback moth</name>
    <name type="synonym">Plutella maculipennis</name>
    <dbReference type="NCBI Taxonomy" id="51655"/>
    <lineage>
        <taxon>Eukaryota</taxon>
        <taxon>Metazoa</taxon>
        <taxon>Ecdysozoa</taxon>
        <taxon>Arthropoda</taxon>
        <taxon>Hexapoda</taxon>
        <taxon>Insecta</taxon>
        <taxon>Pterygota</taxon>
        <taxon>Neoptera</taxon>
        <taxon>Endopterygota</taxon>
        <taxon>Lepidoptera</taxon>
        <taxon>Glossata</taxon>
        <taxon>Ditrysia</taxon>
        <taxon>Yponomeutoidea</taxon>
        <taxon>Plutellidae</taxon>
        <taxon>Plutella</taxon>
    </lineage>
</organism>
<comment type="caution">
    <text evidence="2">The sequence shown here is derived from an EMBL/GenBank/DDBJ whole genome shotgun (WGS) entry which is preliminary data.</text>
</comment>
<proteinExistence type="predicted"/>
<keyword evidence="3" id="KW-1185">Reference proteome</keyword>
<feature type="compositionally biased region" description="Low complexity" evidence="1">
    <location>
        <begin position="12"/>
        <end position="24"/>
    </location>
</feature>
<gene>
    <name evidence="2" type="ORF">JYU34_021569</name>
</gene>
<feature type="compositionally biased region" description="Gly residues" evidence="1">
    <location>
        <begin position="42"/>
        <end position="52"/>
    </location>
</feature>
<reference evidence="2 3" key="1">
    <citation type="submission" date="2021-06" db="EMBL/GenBank/DDBJ databases">
        <title>A haploid diamondback moth (Plutella xylostella L.) genome assembly resolves 31 chromosomes and identifies a diamide resistance mutation.</title>
        <authorList>
            <person name="Ward C.M."/>
            <person name="Perry K.D."/>
            <person name="Baker G."/>
            <person name="Powis K."/>
            <person name="Heckel D.G."/>
            <person name="Baxter S.W."/>
        </authorList>
    </citation>
    <scope>NUCLEOTIDE SEQUENCE [LARGE SCALE GENOMIC DNA]</scope>
    <source>
        <strain evidence="2 3">LV</strain>
        <tissue evidence="2">Single pupa</tissue>
    </source>
</reference>